<proteinExistence type="predicted"/>
<gene>
    <name evidence="1" type="ORF">OCBIM_22027536mg</name>
</gene>
<protein>
    <submittedName>
        <fullName evidence="1">Uncharacterized protein</fullName>
    </submittedName>
</protein>
<dbReference type="EMBL" id="KQ420299">
    <property type="protein sequence ID" value="KOF80716.1"/>
    <property type="molecule type" value="Genomic_DNA"/>
</dbReference>
<organism evidence="1">
    <name type="scientific">Octopus bimaculoides</name>
    <name type="common">California two-spotted octopus</name>
    <dbReference type="NCBI Taxonomy" id="37653"/>
    <lineage>
        <taxon>Eukaryota</taxon>
        <taxon>Metazoa</taxon>
        <taxon>Spiralia</taxon>
        <taxon>Lophotrochozoa</taxon>
        <taxon>Mollusca</taxon>
        <taxon>Cephalopoda</taxon>
        <taxon>Coleoidea</taxon>
        <taxon>Octopodiformes</taxon>
        <taxon>Octopoda</taxon>
        <taxon>Incirrata</taxon>
        <taxon>Octopodidae</taxon>
        <taxon>Octopus</taxon>
    </lineage>
</organism>
<accession>A0A0L8GUJ2</accession>
<evidence type="ECO:0000313" key="1">
    <source>
        <dbReference type="EMBL" id="KOF80716.1"/>
    </source>
</evidence>
<sequence>MFVRRDLLYSKYFLLSKYLLMYTQEMYILGGLSRFSSSRSCYLVWLLRCIGVELPCKREDSWGIFYENVTRGITLTLTNMSVLVLRFLSFLSCLPSPGVPF</sequence>
<name>A0A0L8GUJ2_OCTBM</name>
<reference evidence="1" key="1">
    <citation type="submission" date="2015-07" db="EMBL/GenBank/DDBJ databases">
        <title>MeaNS - Measles Nucleotide Surveillance Program.</title>
        <authorList>
            <person name="Tran T."/>
            <person name="Druce J."/>
        </authorList>
    </citation>
    <scope>NUCLEOTIDE SEQUENCE</scope>
    <source>
        <strain evidence="1">UCB-OBI-ISO-001</strain>
        <tissue evidence="1">Gonad</tissue>
    </source>
</reference>
<dbReference type="AlphaFoldDB" id="A0A0L8GUJ2"/>